<protein>
    <recommendedName>
        <fullName evidence="1">HTH cro/C1-type domain-containing protein</fullName>
    </recommendedName>
</protein>
<comment type="caution">
    <text evidence="2">The sequence shown here is derived from an EMBL/GenBank/DDBJ whole genome shotgun (WGS) entry which is preliminary data.</text>
</comment>
<evidence type="ECO:0000259" key="1">
    <source>
        <dbReference type="PROSITE" id="PS50943"/>
    </source>
</evidence>
<accession>A0A0R1J8J7</accession>
<dbReference type="Pfam" id="PF01381">
    <property type="entry name" value="HTH_3"/>
    <property type="match status" value="1"/>
</dbReference>
<dbReference type="STRING" id="1423811.FC72_GL001595"/>
<evidence type="ECO:0000313" key="2">
    <source>
        <dbReference type="EMBL" id="KRK65219.1"/>
    </source>
</evidence>
<evidence type="ECO:0000313" key="3">
    <source>
        <dbReference type="Proteomes" id="UP000050929"/>
    </source>
</evidence>
<dbReference type="CDD" id="cd00093">
    <property type="entry name" value="HTH_XRE"/>
    <property type="match status" value="1"/>
</dbReference>
<proteinExistence type="predicted"/>
<dbReference type="SUPFAM" id="SSF47413">
    <property type="entry name" value="lambda repressor-like DNA-binding domains"/>
    <property type="match status" value="1"/>
</dbReference>
<gene>
    <name evidence="2" type="ORF">FC72_GL001595</name>
</gene>
<sequence length="115" mass="13086">MIKVDNKVKQFILKLYIAKEDGEIMKREKFERLLEEQAHNPQAKISFEIEKVKLDVATLVIETRREAGITQSELAARVKVPQSTVARIENCENTSIDTLSKVASALNKKLIVSFE</sequence>
<feature type="domain" description="HTH cro/C1-type" evidence="1">
    <location>
        <begin position="60"/>
        <end position="114"/>
    </location>
</feature>
<dbReference type="InterPro" id="IPR010982">
    <property type="entry name" value="Lambda_DNA-bd_dom_sf"/>
</dbReference>
<dbReference type="Gene3D" id="1.10.260.40">
    <property type="entry name" value="lambda repressor-like DNA-binding domains"/>
    <property type="match status" value="1"/>
</dbReference>
<dbReference type="SMART" id="SM00530">
    <property type="entry name" value="HTH_XRE"/>
    <property type="match status" value="1"/>
</dbReference>
<dbReference type="AlphaFoldDB" id="A0A0R1J8J7"/>
<keyword evidence="3" id="KW-1185">Reference proteome</keyword>
<dbReference type="EMBL" id="AZDG01000004">
    <property type="protein sequence ID" value="KRK65219.1"/>
    <property type="molecule type" value="Genomic_DNA"/>
</dbReference>
<dbReference type="PROSITE" id="PS50943">
    <property type="entry name" value="HTH_CROC1"/>
    <property type="match status" value="1"/>
</dbReference>
<name>A0A0R1J8J7_9LACO</name>
<reference evidence="2 3" key="1">
    <citation type="journal article" date="2015" name="Genome Announc.">
        <title>Expanding the biotechnology potential of lactobacilli through comparative genomics of 213 strains and associated genera.</title>
        <authorList>
            <person name="Sun Z."/>
            <person name="Harris H.M."/>
            <person name="McCann A."/>
            <person name="Guo C."/>
            <person name="Argimon S."/>
            <person name="Zhang W."/>
            <person name="Yang X."/>
            <person name="Jeffery I.B."/>
            <person name="Cooney J.C."/>
            <person name="Kagawa T.F."/>
            <person name="Liu W."/>
            <person name="Song Y."/>
            <person name="Salvetti E."/>
            <person name="Wrobel A."/>
            <person name="Rasinkangas P."/>
            <person name="Parkhill J."/>
            <person name="Rea M.C."/>
            <person name="O'Sullivan O."/>
            <person name="Ritari J."/>
            <person name="Douillard F.P."/>
            <person name="Paul Ross R."/>
            <person name="Yang R."/>
            <person name="Briner A.E."/>
            <person name="Felis G.E."/>
            <person name="de Vos W.M."/>
            <person name="Barrangou R."/>
            <person name="Klaenhammer T.R."/>
            <person name="Caufield P.W."/>
            <person name="Cui Y."/>
            <person name="Zhang H."/>
            <person name="O'Toole P.W."/>
        </authorList>
    </citation>
    <scope>NUCLEOTIDE SEQUENCE [LARGE SCALE GENOMIC DNA]</scope>
    <source>
        <strain evidence="2 3">DSM 20183</strain>
    </source>
</reference>
<dbReference type="Proteomes" id="UP000050929">
    <property type="component" value="Unassembled WGS sequence"/>
</dbReference>
<organism evidence="2 3">
    <name type="scientific">Companilactobacillus tucceti DSM 20183</name>
    <dbReference type="NCBI Taxonomy" id="1423811"/>
    <lineage>
        <taxon>Bacteria</taxon>
        <taxon>Bacillati</taxon>
        <taxon>Bacillota</taxon>
        <taxon>Bacilli</taxon>
        <taxon>Lactobacillales</taxon>
        <taxon>Lactobacillaceae</taxon>
        <taxon>Companilactobacillus</taxon>
    </lineage>
</organism>
<dbReference type="PATRIC" id="fig|1423811.3.peg.1620"/>
<dbReference type="InterPro" id="IPR001387">
    <property type="entry name" value="Cro/C1-type_HTH"/>
</dbReference>
<dbReference type="GO" id="GO:0003677">
    <property type="term" value="F:DNA binding"/>
    <property type="evidence" value="ECO:0007669"/>
    <property type="project" value="InterPro"/>
</dbReference>